<evidence type="ECO:0000313" key="3">
    <source>
        <dbReference type="Proteomes" id="UP001597112"/>
    </source>
</evidence>
<name>A0ABW3JVM7_9BACT</name>
<dbReference type="EMBL" id="JBHTKA010000001">
    <property type="protein sequence ID" value="MFD0997859.1"/>
    <property type="molecule type" value="Genomic_DNA"/>
</dbReference>
<sequence length="50" mass="5617">MKKILGAILVLAIAFSACNSNKAAYKTANGKKKLKHYNKLQYGERKTFNQ</sequence>
<accession>A0ABW3JVM7</accession>
<proteinExistence type="predicted"/>
<protein>
    <recommendedName>
        <fullName evidence="4">Lipoprotein</fullName>
    </recommendedName>
</protein>
<evidence type="ECO:0000313" key="2">
    <source>
        <dbReference type="EMBL" id="MFD0997859.1"/>
    </source>
</evidence>
<comment type="caution">
    <text evidence="2">The sequence shown here is derived from an EMBL/GenBank/DDBJ whole genome shotgun (WGS) entry which is preliminary data.</text>
</comment>
<dbReference type="RefSeq" id="WP_377573550.1">
    <property type="nucleotide sequence ID" value="NZ_JBHTKA010000001.1"/>
</dbReference>
<evidence type="ECO:0008006" key="4">
    <source>
        <dbReference type="Google" id="ProtNLM"/>
    </source>
</evidence>
<keyword evidence="3" id="KW-1185">Reference proteome</keyword>
<feature type="signal peptide" evidence="1">
    <location>
        <begin position="1"/>
        <end position="23"/>
    </location>
</feature>
<dbReference type="Proteomes" id="UP001597112">
    <property type="component" value="Unassembled WGS sequence"/>
</dbReference>
<keyword evidence="1" id="KW-0732">Signal</keyword>
<evidence type="ECO:0000256" key="1">
    <source>
        <dbReference type="SAM" id="SignalP"/>
    </source>
</evidence>
<gene>
    <name evidence="2" type="ORF">ACFQ21_01025</name>
</gene>
<feature type="chain" id="PRO_5046714952" description="Lipoprotein" evidence="1">
    <location>
        <begin position="24"/>
        <end position="50"/>
    </location>
</feature>
<dbReference type="PROSITE" id="PS51257">
    <property type="entry name" value="PROKAR_LIPOPROTEIN"/>
    <property type="match status" value="1"/>
</dbReference>
<reference evidence="3" key="1">
    <citation type="journal article" date="2019" name="Int. J. Syst. Evol. Microbiol.">
        <title>The Global Catalogue of Microorganisms (GCM) 10K type strain sequencing project: providing services to taxonomists for standard genome sequencing and annotation.</title>
        <authorList>
            <consortium name="The Broad Institute Genomics Platform"/>
            <consortium name="The Broad Institute Genome Sequencing Center for Infectious Disease"/>
            <person name="Wu L."/>
            <person name="Ma J."/>
        </authorList>
    </citation>
    <scope>NUCLEOTIDE SEQUENCE [LARGE SCALE GENOMIC DNA]</scope>
    <source>
        <strain evidence="3">CCUG 58938</strain>
    </source>
</reference>
<organism evidence="2 3">
    <name type="scientific">Ohtaekwangia kribbensis</name>
    <dbReference type="NCBI Taxonomy" id="688913"/>
    <lineage>
        <taxon>Bacteria</taxon>
        <taxon>Pseudomonadati</taxon>
        <taxon>Bacteroidota</taxon>
        <taxon>Cytophagia</taxon>
        <taxon>Cytophagales</taxon>
        <taxon>Fulvivirgaceae</taxon>
        <taxon>Ohtaekwangia</taxon>
    </lineage>
</organism>